<reference evidence="2" key="1">
    <citation type="submission" date="2023-06" db="EMBL/GenBank/DDBJ databases">
        <title>Genome-scale phylogeny and comparative genomics of the fungal order Sordariales.</title>
        <authorList>
            <consortium name="Lawrence Berkeley National Laboratory"/>
            <person name="Hensen N."/>
            <person name="Bonometti L."/>
            <person name="Westerberg I."/>
            <person name="Brannstrom I.O."/>
            <person name="Guillou S."/>
            <person name="Cros-Aarteil S."/>
            <person name="Calhoun S."/>
            <person name="Haridas S."/>
            <person name="Kuo A."/>
            <person name="Mondo S."/>
            <person name="Pangilinan J."/>
            <person name="Riley R."/>
            <person name="Labutti K."/>
            <person name="Andreopoulos B."/>
            <person name="Lipzen A."/>
            <person name="Chen C."/>
            <person name="Yanf M."/>
            <person name="Daum C."/>
            <person name="Ng V."/>
            <person name="Clum A."/>
            <person name="Steindorff A."/>
            <person name="Ohm R."/>
            <person name="Martin F."/>
            <person name="Silar P."/>
            <person name="Natvig D."/>
            <person name="Lalanne C."/>
            <person name="Gautier V."/>
            <person name="Ament-Velasquez S.L."/>
            <person name="Kruys A."/>
            <person name="Hutchinson M.I."/>
            <person name="Powell A.J."/>
            <person name="Barry K."/>
            <person name="Miller A.N."/>
            <person name="Grigoriev I.V."/>
            <person name="Debuchy R."/>
            <person name="Gladieux P."/>
            <person name="Thoren M.H."/>
            <person name="Johannesson H."/>
        </authorList>
    </citation>
    <scope>NUCLEOTIDE SEQUENCE</scope>
    <source>
        <strain evidence="2">PSN4</strain>
    </source>
</reference>
<accession>A0AAJ0FB21</accession>
<evidence type="ECO:0000313" key="3">
    <source>
        <dbReference type="Proteomes" id="UP001239445"/>
    </source>
</evidence>
<gene>
    <name evidence="2" type="ORF">QBC47DRAFT_367879</name>
</gene>
<organism evidence="2 3">
    <name type="scientific">Echria macrotheca</name>
    <dbReference type="NCBI Taxonomy" id="438768"/>
    <lineage>
        <taxon>Eukaryota</taxon>
        <taxon>Fungi</taxon>
        <taxon>Dikarya</taxon>
        <taxon>Ascomycota</taxon>
        <taxon>Pezizomycotina</taxon>
        <taxon>Sordariomycetes</taxon>
        <taxon>Sordariomycetidae</taxon>
        <taxon>Sordariales</taxon>
        <taxon>Schizotheciaceae</taxon>
        <taxon>Echria</taxon>
    </lineage>
</organism>
<dbReference type="EMBL" id="MU839827">
    <property type="protein sequence ID" value="KAK1760677.1"/>
    <property type="molecule type" value="Genomic_DNA"/>
</dbReference>
<keyword evidence="3" id="KW-1185">Reference proteome</keyword>
<feature type="region of interest" description="Disordered" evidence="1">
    <location>
        <begin position="17"/>
        <end position="36"/>
    </location>
</feature>
<dbReference type="Proteomes" id="UP001239445">
    <property type="component" value="Unassembled WGS sequence"/>
</dbReference>
<evidence type="ECO:0000313" key="2">
    <source>
        <dbReference type="EMBL" id="KAK1760677.1"/>
    </source>
</evidence>
<comment type="caution">
    <text evidence="2">The sequence shown here is derived from an EMBL/GenBank/DDBJ whole genome shotgun (WGS) entry which is preliminary data.</text>
</comment>
<name>A0AAJ0FB21_9PEZI</name>
<evidence type="ECO:0000256" key="1">
    <source>
        <dbReference type="SAM" id="MobiDB-lite"/>
    </source>
</evidence>
<dbReference type="AlphaFoldDB" id="A0AAJ0FB21"/>
<sequence length="129" mass="14322">MIVHSSRASPQIRLPAANMTLLNTSPGPRPKMSVSRPESGWQLALAIRYAVASQDISVSDWNSDEIGAESVAMMEASMAPRKTPTHVVRRVRIRRRSESSSERRVMEPVEVVDEDMLCVSESSSSLLVW</sequence>
<proteinExistence type="predicted"/>
<protein>
    <submittedName>
        <fullName evidence="2">Uncharacterized protein</fullName>
    </submittedName>
</protein>